<dbReference type="EMBL" id="KN824307">
    <property type="protein sequence ID" value="KIM26334.1"/>
    <property type="molecule type" value="Genomic_DNA"/>
</dbReference>
<accession>A0A0C3B2B5</accession>
<keyword evidence="2" id="KW-1185">Reference proteome</keyword>
<name>A0A0C3B2B5_SERVB</name>
<evidence type="ECO:0000313" key="1">
    <source>
        <dbReference type="EMBL" id="KIM26334.1"/>
    </source>
</evidence>
<reference evidence="1 2" key="1">
    <citation type="submission" date="2014-04" db="EMBL/GenBank/DDBJ databases">
        <authorList>
            <consortium name="DOE Joint Genome Institute"/>
            <person name="Kuo A."/>
            <person name="Zuccaro A."/>
            <person name="Kohler A."/>
            <person name="Nagy L.G."/>
            <person name="Floudas D."/>
            <person name="Copeland A."/>
            <person name="Barry K.W."/>
            <person name="Cichocki N."/>
            <person name="Veneault-Fourrey C."/>
            <person name="LaButti K."/>
            <person name="Lindquist E.A."/>
            <person name="Lipzen A."/>
            <person name="Lundell T."/>
            <person name="Morin E."/>
            <person name="Murat C."/>
            <person name="Sun H."/>
            <person name="Tunlid A."/>
            <person name="Henrissat B."/>
            <person name="Grigoriev I.V."/>
            <person name="Hibbett D.S."/>
            <person name="Martin F."/>
            <person name="Nordberg H.P."/>
            <person name="Cantor M.N."/>
            <person name="Hua S.X."/>
        </authorList>
    </citation>
    <scope>NUCLEOTIDE SEQUENCE [LARGE SCALE GENOMIC DNA]</scope>
    <source>
        <strain evidence="1 2">MAFF 305830</strain>
    </source>
</reference>
<sequence length="201" mass="22671">MTSPAELYNSLPSVEEADEKFTDRERIFSMLVPILRGYEDKFGINLVHGHAKLEKGEKMITNGKESWPRSDVEGYPERWLATGQPYVFNVKETESPPTDLSNRLKEVFSIAGDINGIDILGIAYLGNLPLPSHEVFMETTHGRVDTVNLVPIDHEGMLWTCWRSVNGGMRPLYTCQKGWNGRHVGTIAPNHHDDIDPVEQP</sequence>
<proteinExistence type="predicted"/>
<dbReference type="STRING" id="933852.A0A0C3B2B5"/>
<dbReference type="Proteomes" id="UP000054097">
    <property type="component" value="Unassembled WGS sequence"/>
</dbReference>
<evidence type="ECO:0000313" key="2">
    <source>
        <dbReference type="Proteomes" id="UP000054097"/>
    </source>
</evidence>
<reference evidence="2" key="2">
    <citation type="submission" date="2015-01" db="EMBL/GenBank/DDBJ databases">
        <title>Evolutionary Origins and Diversification of the Mycorrhizal Mutualists.</title>
        <authorList>
            <consortium name="DOE Joint Genome Institute"/>
            <consortium name="Mycorrhizal Genomics Consortium"/>
            <person name="Kohler A."/>
            <person name="Kuo A."/>
            <person name="Nagy L.G."/>
            <person name="Floudas D."/>
            <person name="Copeland A."/>
            <person name="Barry K.W."/>
            <person name="Cichocki N."/>
            <person name="Veneault-Fourrey C."/>
            <person name="LaButti K."/>
            <person name="Lindquist E.A."/>
            <person name="Lipzen A."/>
            <person name="Lundell T."/>
            <person name="Morin E."/>
            <person name="Murat C."/>
            <person name="Riley R."/>
            <person name="Ohm R."/>
            <person name="Sun H."/>
            <person name="Tunlid A."/>
            <person name="Henrissat B."/>
            <person name="Grigoriev I.V."/>
            <person name="Hibbett D.S."/>
            <person name="Martin F."/>
        </authorList>
    </citation>
    <scope>NUCLEOTIDE SEQUENCE [LARGE SCALE GENOMIC DNA]</scope>
    <source>
        <strain evidence="2">MAFF 305830</strain>
    </source>
</reference>
<protein>
    <submittedName>
        <fullName evidence="1">Uncharacterized protein</fullName>
    </submittedName>
</protein>
<dbReference type="AlphaFoldDB" id="A0A0C3B2B5"/>
<gene>
    <name evidence="1" type="ORF">M408DRAFT_195744</name>
</gene>
<organism evidence="1 2">
    <name type="scientific">Serendipita vermifera MAFF 305830</name>
    <dbReference type="NCBI Taxonomy" id="933852"/>
    <lineage>
        <taxon>Eukaryota</taxon>
        <taxon>Fungi</taxon>
        <taxon>Dikarya</taxon>
        <taxon>Basidiomycota</taxon>
        <taxon>Agaricomycotina</taxon>
        <taxon>Agaricomycetes</taxon>
        <taxon>Sebacinales</taxon>
        <taxon>Serendipitaceae</taxon>
        <taxon>Serendipita</taxon>
    </lineage>
</organism>
<dbReference type="OrthoDB" id="2322999at2759"/>
<dbReference type="HOGENOM" id="CLU_124544_0_0_1"/>